<dbReference type="EMBL" id="JABMIG020000237">
    <property type="protein sequence ID" value="KAL3784411.1"/>
    <property type="molecule type" value="Genomic_DNA"/>
</dbReference>
<dbReference type="Proteomes" id="UP001516023">
    <property type="component" value="Unassembled WGS sequence"/>
</dbReference>
<dbReference type="AlphaFoldDB" id="A0ABD3PB64"/>
<sequence>MKFLEEGVVDIPSNANESRIFYSTKTSTKRPMSFESNKIQQKANNNRGSAFAMTIKNAEADEESKDDDRSLRQRSRR</sequence>
<evidence type="ECO:0000256" key="1">
    <source>
        <dbReference type="SAM" id="MobiDB-lite"/>
    </source>
</evidence>
<evidence type="ECO:0000313" key="3">
    <source>
        <dbReference type="Proteomes" id="UP001516023"/>
    </source>
</evidence>
<name>A0ABD3PB64_9STRA</name>
<reference evidence="2 3" key="1">
    <citation type="journal article" date="2020" name="G3 (Bethesda)">
        <title>Improved Reference Genome for Cyclotella cryptica CCMP332, a Model for Cell Wall Morphogenesis, Salinity Adaptation, and Lipid Production in Diatoms (Bacillariophyta).</title>
        <authorList>
            <person name="Roberts W.R."/>
            <person name="Downey K.M."/>
            <person name="Ruck E.C."/>
            <person name="Traller J.C."/>
            <person name="Alverson A.J."/>
        </authorList>
    </citation>
    <scope>NUCLEOTIDE SEQUENCE [LARGE SCALE GENOMIC DNA]</scope>
    <source>
        <strain evidence="2 3">CCMP332</strain>
    </source>
</reference>
<protein>
    <submittedName>
        <fullName evidence="2">Uncharacterized protein</fullName>
    </submittedName>
</protein>
<organism evidence="2 3">
    <name type="scientific">Cyclotella cryptica</name>
    <dbReference type="NCBI Taxonomy" id="29204"/>
    <lineage>
        <taxon>Eukaryota</taxon>
        <taxon>Sar</taxon>
        <taxon>Stramenopiles</taxon>
        <taxon>Ochrophyta</taxon>
        <taxon>Bacillariophyta</taxon>
        <taxon>Coscinodiscophyceae</taxon>
        <taxon>Thalassiosirophycidae</taxon>
        <taxon>Stephanodiscales</taxon>
        <taxon>Stephanodiscaceae</taxon>
        <taxon>Cyclotella</taxon>
    </lineage>
</organism>
<comment type="caution">
    <text evidence="2">The sequence shown here is derived from an EMBL/GenBank/DDBJ whole genome shotgun (WGS) entry which is preliminary data.</text>
</comment>
<feature type="region of interest" description="Disordered" evidence="1">
    <location>
        <begin position="54"/>
        <end position="77"/>
    </location>
</feature>
<gene>
    <name evidence="2" type="ORF">HJC23_001295</name>
</gene>
<accession>A0ABD3PB64</accession>
<proteinExistence type="predicted"/>
<keyword evidence="3" id="KW-1185">Reference proteome</keyword>
<evidence type="ECO:0000313" key="2">
    <source>
        <dbReference type="EMBL" id="KAL3784411.1"/>
    </source>
</evidence>